<gene>
    <name evidence="1" type="ORF">EVAR_21932_1</name>
</gene>
<keyword evidence="2" id="KW-1185">Reference proteome</keyword>
<dbReference type="AlphaFoldDB" id="A0A4C1XHJ1"/>
<protein>
    <submittedName>
        <fullName evidence="1">Uncharacterized protein</fullName>
    </submittedName>
</protein>
<evidence type="ECO:0000313" key="2">
    <source>
        <dbReference type="Proteomes" id="UP000299102"/>
    </source>
</evidence>
<dbReference type="EMBL" id="BGZK01000843">
    <property type="protein sequence ID" value="GBP62560.1"/>
    <property type="molecule type" value="Genomic_DNA"/>
</dbReference>
<name>A0A4C1XHJ1_EUMVA</name>
<comment type="caution">
    <text evidence="1">The sequence shown here is derived from an EMBL/GenBank/DDBJ whole genome shotgun (WGS) entry which is preliminary data.</text>
</comment>
<reference evidence="1 2" key="1">
    <citation type="journal article" date="2019" name="Commun. Biol.">
        <title>The bagworm genome reveals a unique fibroin gene that provides high tensile strength.</title>
        <authorList>
            <person name="Kono N."/>
            <person name="Nakamura H."/>
            <person name="Ohtoshi R."/>
            <person name="Tomita M."/>
            <person name="Numata K."/>
            <person name="Arakawa K."/>
        </authorList>
    </citation>
    <scope>NUCLEOTIDE SEQUENCE [LARGE SCALE GENOMIC DNA]</scope>
</reference>
<organism evidence="1 2">
    <name type="scientific">Eumeta variegata</name>
    <name type="common">Bagworm moth</name>
    <name type="synonym">Eumeta japonica</name>
    <dbReference type="NCBI Taxonomy" id="151549"/>
    <lineage>
        <taxon>Eukaryota</taxon>
        <taxon>Metazoa</taxon>
        <taxon>Ecdysozoa</taxon>
        <taxon>Arthropoda</taxon>
        <taxon>Hexapoda</taxon>
        <taxon>Insecta</taxon>
        <taxon>Pterygota</taxon>
        <taxon>Neoptera</taxon>
        <taxon>Endopterygota</taxon>
        <taxon>Lepidoptera</taxon>
        <taxon>Glossata</taxon>
        <taxon>Ditrysia</taxon>
        <taxon>Tineoidea</taxon>
        <taxon>Psychidae</taxon>
        <taxon>Oiketicinae</taxon>
        <taxon>Eumeta</taxon>
    </lineage>
</organism>
<proteinExistence type="predicted"/>
<accession>A0A4C1XHJ1</accession>
<evidence type="ECO:0000313" key="1">
    <source>
        <dbReference type="EMBL" id="GBP62560.1"/>
    </source>
</evidence>
<dbReference type="Proteomes" id="UP000299102">
    <property type="component" value="Unassembled WGS sequence"/>
</dbReference>
<sequence>MKRHYFQLGRPSLENNRRTLASRVAFFSIPRVLNYIGGRRATGPREDGNATASGSLGFHSPVSIYTLKWPGISVTALLMSIDKMSGFFFQPTKRIDGSMTGICSGPRSPGVGFRARRFFLVYARASCS</sequence>